<comment type="caution">
    <text evidence="1">The sequence shown here is derived from an EMBL/GenBank/DDBJ whole genome shotgun (WGS) entry which is preliminary data.</text>
</comment>
<name>A0ACB9YYS4_9PEZI</name>
<sequence>MFSFPTPSVYQSSKCFVTYGVMGHPNPEQVPSKGKPWSAILAQDFVHRVDLILPEELLHLVKDKIIGNPSRALTFYKVIMSLGQVLEGDFFTEYIKIGNIMMLSEGRLDSENVFSLKEGMLTMYLEKETYERAGLVGKPHGVKGKRGLKPRWVVQFDLRSPSMLHGKKGFDRLAYACKNVFNTPVTWLFYNHSKTPVPDPLSRHYPTQYTSHPEISEGLLVKVPSLKPPAAILDRRDSLELEEFATDIYEWLSLLRLGSPRVDANDKIDPYLSGYSVPGDAEDGQNGQNHRLCRISWQGFIPPNWTRQILADAILALPSKSWFSLSATSFARGITGDSADCTVLIPPKSLGDYFLWDVRRHD</sequence>
<evidence type="ECO:0000313" key="1">
    <source>
        <dbReference type="EMBL" id="KAI4864179.1"/>
    </source>
</evidence>
<gene>
    <name evidence="1" type="ORF">F4820DRAFT_345169</name>
</gene>
<accession>A0ACB9YYS4</accession>
<dbReference type="Proteomes" id="UP001497700">
    <property type="component" value="Unassembled WGS sequence"/>
</dbReference>
<keyword evidence="2" id="KW-1185">Reference proteome</keyword>
<organism evidence="1 2">
    <name type="scientific">Hypoxylon rubiginosum</name>
    <dbReference type="NCBI Taxonomy" id="110542"/>
    <lineage>
        <taxon>Eukaryota</taxon>
        <taxon>Fungi</taxon>
        <taxon>Dikarya</taxon>
        <taxon>Ascomycota</taxon>
        <taxon>Pezizomycotina</taxon>
        <taxon>Sordariomycetes</taxon>
        <taxon>Xylariomycetidae</taxon>
        <taxon>Xylariales</taxon>
        <taxon>Hypoxylaceae</taxon>
        <taxon>Hypoxylon</taxon>
    </lineage>
</organism>
<proteinExistence type="predicted"/>
<evidence type="ECO:0000313" key="2">
    <source>
        <dbReference type="Proteomes" id="UP001497700"/>
    </source>
</evidence>
<reference evidence="1 2" key="1">
    <citation type="journal article" date="2022" name="New Phytol.">
        <title>Ecological generalism drives hyperdiversity of secondary metabolite gene clusters in xylarialean endophytes.</title>
        <authorList>
            <person name="Franco M.E.E."/>
            <person name="Wisecaver J.H."/>
            <person name="Arnold A.E."/>
            <person name="Ju Y.M."/>
            <person name="Slot J.C."/>
            <person name="Ahrendt S."/>
            <person name="Moore L.P."/>
            <person name="Eastman K.E."/>
            <person name="Scott K."/>
            <person name="Konkel Z."/>
            <person name="Mondo S.J."/>
            <person name="Kuo A."/>
            <person name="Hayes R.D."/>
            <person name="Haridas S."/>
            <person name="Andreopoulos B."/>
            <person name="Riley R."/>
            <person name="LaButti K."/>
            <person name="Pangilinan J."/>
            <person name="Lipzen A."/>
            <person name="Amirebrahimi M."/>
            <person name="Yan J."/>
            <person name="Adam C."/>
            <person name="Keymanesh K."/>
            <person name="Ng V."/>
            <person name="Louie K."/>
            <person name="Northen T."/>
            <person name="Drula E."/>
            <person name="Henrissat B."/>
            <person name="Hsieh H.M."/>
            <person name="Youens-Clark K."/>
            <person name="Lutzoni F."/>
            <person name="Miadlikowska J."/>
            <person name="Eastwood D.C."/>
            <person name="Hamelin R.C."/>
            <person name="Grigoriev I.V."/>
            <person name="U'Ren J.M."/>
        </authorList>
    </citation>
    <scope>NUCLEOTIDE SEQUENCE [LARGE SCALE GENOMIC DNA]</scope>
    <source>
        <strain evidence="1 2">CBS 119005</strain>
    </source>
</reference>
<dbReference type="EMBL" id="MU393490">
    <property type="protein sequence ID" value="KAI4864179.1"/>
    <property type="molecule type" value="Genomic_DNA"/>
</dbReference>
<protein>
    <submittedName>
        <fullName evidence="1">Ribonuclease P 40kDa subunit</fullName>
    </submittedName>
</protein>